<proteinExistence type="predicted"/>
<name>A0A9P0JXG4_ACAOB</name>
<comment type="caution">
    <text evidence="1">The sequence shown here is derived from an EMBL/GenBank/DDBJ whole genome shotgun (WGS) entry which is preliminary data.</text>
</comment>
<evidence type="ECO:0000313" key="1">
    <source>
        <dbReference type="EMBL" id="CAH1962207.1"/>
    </source>
</evidence>
<gene>
    <name evidence="1" type="ORF">ACAOBT_LOCUS4567</name>
</gene>
<keyword evidence="2" id="KW-1185">Reference proteome</keyword>
<dbReference type="Proteomes" id="UP001152888">
    <property type="component" value="Unassembled WGS sequence"/>
</dbReference>
<organism evidence="1 2">
    <name type="scientific">Acanthoscelides obtectus</name>
    <name type="common">Bean weevil</name>
    <name type="synonym">Bruchus obtectus</name>
    <dbReference type="NCBI Taxonomy" id="200917"/>
    <lineage>
        <taxon>Eukaryota</taxon>
        <taxon>Metazoa</taxon>
        <taxon>Ecdysozoa</taxon>
        <taxon>Arthropoda</taxon>
        <taxon>Hexapoda</taxon>
        <taxon>Insecta</taxon>
        <taxon>Pterygota</taxon>
        <taxon>Neoptera</taxon>
        <taxon>Endopterygota</taxon>
        <taxon>Coleoptera</taxon>
        <taxon>Polyphaga</taxon>
        <taxon>Cucujiformia</taxon>
        <taxon>Chrysomeloidea</taxon>
        <taxon>Chrysomelidae</taxon>
        <taxon>Bruchinae</taxon>
        <taxon>Bruchini</taxon>
        <taxon>Acanthoscelides</taxon>
    </lineage>
</organism>
<sequence>MWFDSVRQTWGILLAWKLQYKLQMLQEMPNFNKIVFILMRYIPVPFGDK</sequence>
<protein>
    <submittedName>
        <fullName evidence="1">Uncharacterized protein</fullName>
    </submittedName>
</protein>
<accession>A0A9P0JXG4</accession>
<dbReference type="EMBL" id="CAKOFQ010006700">
    <property type="protein sequence ID" value="CAH1962207.1"/>
    <property type="molecule type" value="Genomic_DNA"/>
</dbReference>
<reference evidence="1" key="1">
    <citation type="submission" date="2022-03" db="EMBL/GenBank/DDBJ databases">
        <authorList>
            <person name="Sayadi A."/>
        </authorList>
    </citation>
    <scope>NUCLEOTIDE SEQUENCE</scope>
</reference>
<evidence type="ECO:0000313" key="2">
    <source>
        <dbReference type="Proteomes" id="UP001152888"/>
    </source>
</evidence>
<dbReference type="AlphaFoldDB" id="A0A9P0JXG4"/>